<name>A0ABR8VJD2_9BACI</name>
<dbReference type="InterPro" id="IPR012341">
    <property type="entry name" value="6hp_glycosidase-like_sf"/>
</dbReference>
<keyword evidence="1" id="KW-0812">Transmembrane</keyword>
<gene>
    <name evidence="2" type="ORF">H9631_07205</name>
</gene>
<dbReference type="EMBL" id="JACSPV010000009">
    <property type="protein sequence ID" value="MBD8004865.1"/>
    <property type="molecule type" value="Genomic_DNA"/>
</dbReference>
<dbReference type="Proteomes" id="UP000648182">
    <property type="component" value="Unassembled WGS sequence"/>
</dbReference>
<evidence type="ECO:0000313" key="2">
    <source>
        <dbReference type="EMBL" id="MBD8004865.1"/>
    </source>
</evidence>
<dbReference type="SUPFAM" id="SSF48208">
    <property type="entry name" value="Six-hairpin glycosidases"/>
    <property type="match status" value="1"/>
</dbReference>
<feature type="transmembrane region" description="Helical" evidence="1">
    <location>
        <begin position="6"/>
        <end position="24"/>
    </location>
</feature>
<accession>A0ABR8VJD2</accession>
<keyword evidence="1" id="KW-0472">Membrane</keyword>
<evidence type="ECO:0000256" key="1">
    <source>
        <dbReference type="SAM" id="Phobius"/>
    </source>
</evidence>
<dbReference type="Gene3D" id="1.50.10.10">
    <property type="match status" value="1"/>
</dbReference>
<dbReference type="RefSeq" id="WP_191811381.1">
    <property type="nucleotide sequence ID" value="NZ_JACSPV010000009.1"/>
</dbReference>
<proteinExistence type="predicted"/>
<dbReference type="InterPro" id="IPR008928">
    <property type="entry name" value="6-hairpin_glycosidase_sf"/>
</dbReference>
<evidence type="ECO:0000313" key="3">
    <source>
        <dbReference type="Proteomes" id="UP000648182"/>
    </source>
</evidence>
<comment type="caution">
    <text evidence="2">The sequence shown here is derived from an EMBL/GenBank/DDBJ whole genome shotgun (WGS) entry which is preliminary data.</text>
</comment>
<sequence length="323" mass="37759">MLNKWLIVGGAVILLLGFLVTYTFEHRENSRDKWTEEEFIHIVNKYYMDSSGKIKSYGTVGNEEYLLESMGLYMEWLSEHNRNKEIEKLVQTVQNEFVFYDSDETFLSWRIEKGKKESANAWIDDARILSVLGPGHPLFKDITEGLIKHQIKDGLIMDFYDWKQKAASERVVLSYGTIQNDWLPLEKMDDLYVEVSTMGAPFYPEYYSIIEKSFIKLDEVHMVDQLLIATELEKKELNNDEFWQWLKSEWKQHHLIAGRYDRSSKNGKGIESAAVYRIAAGLASLKGEDKLSEKWKDRGLQLVNQKDLKFDDIHFFDLISNAP</sequence>
<keyword evidence="1" id="KW-1133">Transmembrane helix</keyword>
<organism evidence="2 3">
    <name type="scientific">Bacillus norwichensis</name>
    <dbReference type="NCBI Taxonomy" id="2762217"/>
    <lineage>
        <taxon>Bacteria</taxon>
        <taxon>Bacillati</taxon>
        <taxon>Bacillota</taxon>
        <taxon>Bacilli</taxon>
        <taxon>Bacillales</taxon>
        <taxon>Bacillaceae</taxon>
        <taxon>Bacillus</taxon>
    </lineage>
</organism>
<keyword evidence="3" id="KW-1185">Reference proteome</keyword>
<protein>
    <submittedName>
        <fullName evidence="2">Uncharacterized protein</fullName>
    </submittedName>
</protein>
<reference evidence="2 3" key="1">
    <citation type="submission" date="2020-08" db="EMBL/GenBank/DDBJ databases">
        <title>A Genomic Blueprint of the Chicken Gut Microbiome.</title>
        <authorList>
            <person name="Gilroy R."/>
            <person name="Ravi A."/>
            <person name="Getino M."/>
            <person name="Pursley I."/>
            <person name="Horton D.L."/>
            <person name="Alikhan N.-F."/>
            <person name="Baker D."/>
            <person name="Gharbi K."/>
            <person name="Hall N."/>
            <person name="Watson M."/>
            <person name="Adriaenssens E.M."/>
            <person name="Foster-Nyarko E."/>
            <person name="Jarju S."/>
            <person name="Secka A."/>
            <person name="Antonio M."/>
            <person name="Oren A."/>
            <person name="Chaudhuri R."/>
            <person name="La Ragione R.M."/>
            <person name="Hildebrand F."/>
            <person name="Pallen M.J."/>
        </authorList>
    </citation>
    <scope>NUCLEOTIDE SEQUENCE [LARGE SCALE GENOMIC DNA]</scope>
    <source>
        <strain evidence="2 3">Sa1BUA2</strain>
    </source>
</reference>